<dbReference type="EMBL" id="JAPFFF010000002">
    <property type="protein sequence ID" value="KAK8896948.1"/>
    <property type="molecule type" value="Genomic_DNA"/>
</dbReference>
<evidence type="ECO:0000313" key="4">
    <source>
        <dbReference type="EMBL" id="KAK8896948.1"/>
    </source>
</evidence>
<dbReference type="PANTHER" id="PTHR27001:SF931">
    <property type="entry name" value="OS11G0664100 PROTEIN"/>
    <property type="match status" value="1"/>
</dbReference>
<evidence type="ECO:0000313" key="5">
    <source>
        <dbReference type="Proteomes" id="UP001470230"/>
    </source>
</evidence>
<proteinExistence type="predicted"/>
<sequence>MLLKDVGTIRSSEISCSYKIKCDIKQSYLFIAHDDTNNKGTNYFDKMKQLITNMNLMQKQFFIHYYHSPKDIDSKDQKELFVYCPMYNLMENKNDTESAYINFQKKDKLYLSKWIFSAVIGTQILHKNNIELIRIFNQNIFIDSNMEARISYSNFEESIDKSVIPMIVFYAPPEDIDTLYQNTQNTQNTSNKEEKLSFSLGVLIMSLLNWVPPKLYFRNTSITSVKQTLKNGGFYDQYIPDCPLKPLIEKCLSKNPEERPKITEILKVLISEEACLERDIYTDYLNWLHEKFGLKTPTQNELFESIQKVVNTPVKNGSNQEQEETTGFKITDIPQFLELASQTSFYDEFKRSVDSLIDDVANNLPDHVKPKYNAHKDKRNKCELIIDCLHASTEGYSAFFKRNFKLFSIDNMKEDQSFTLSIMQQAVRLIIPKSIKICPEYFTLFNNDPLFVTLVEDPLRANFYPFLNVYNLLYGEFRMKRKIEYEDKVRWLLQTSRALARLHERGFSVEEFSSQDVFIDIDFNAHFFPTKMKRKDSKESTKNKFFLEDELNYHLAYNAPEVITGQSEGSTSESRIVFSFGVFICELLNEEKPGNFLYNLSYKEKKRLLKKKRTPTFDILLKRIRRSDCTIEVLMKISESCLEIDPSKRKLFNEISGMFNNILPKREDSYYKEYETGSENPNLYFDIKYLKQASQQGSVLSDEIFKYVYQKLNGDDEISFNSFLKSDSNEYSKCELALILYNHNYAYNKLFHIDKEKKDINNLGSIIISNNRESDNNAANNFHCGNSTEKCISEIINYLEQNYKEKLDKINSDKINLKGLQERSCRLLIHIIRILEHPIIEISIKSSNKFPYGDELKLKYIEKNILEFNKKLCLFGNRTIERNGNGNILLKYQKKVDIVKIKWPSHYFMISIF</sequence>
<dbReference type="InterPro" id="IPR001245">
    <property type="entry name" value="Ser-Thr/Tyr_kinase_cat_dom"/>
</dbReference>
<protein>
    <recommendedName>
        <fullName evidence="3">Protein kinase domain-containing protein</fullName>
    </recommendedName>
</protein>
<evidence type="ECO:0000256" key="1">
    <source>
        <dbReference type="ARBA" id="ARBA00022741"/>
    </source>
</evidence>
<dbReference type="Gene3D" id="1.10.510.10">
    <property type="entry name" value="Transferase(Phosphotransferase) domain 1"/>
    <property type="match status" value="2"/>
</dbReference>
<dbReference type="InterPro" id="IPR000719">
    <property type="entry name" value="Prot_kinase_dom"/>
</dbReference>
<keyword evidence="5" id="KW-1185">Reference proteome</keyword>
<accession>A0ABR2L0R5</accession>
<dbReference type="Pfam" id="PF07714">
    <property type="entry name" value="PK_Tyr_Ser-Thr"/>
    <property type="match status" value="1"/>
</dbReference>
<dbReference type="SUPFAM" id="SSF56112">
    <property type="entry name" value="Protein kinase-like (PK-like)"/>
    <property type="match status" value="2"/>
</dbReference>
<gene>
    <name evidence="4" type="ORF">M9Y10_014875</name>
</gene>
<dbReference type="PROSITE" id="PS50011">
    <property type="entry name" value="PROTEIN_KINASE_DOM"/>
    <property type="match status" value="2"/>
</dbReference>
<organism evidence="4 5">
    <name type="scientific">Tritrichomonas musculus</name>
    <dbReference type="NCBI Taxonomy" id="1915356"/>
    <lineage>
        <taxon>Eukaryota</taxon>
        <taxon>Metamonada</taxon>
        <taxon>Parabasalia</taxon>
        <taxon>Tritrichomonadida</taxon>
        <taxon>Tritrichomonadidae</taxon>
        <taxon>Tritrichomonas</taxon>
    </lineage>
</organism>
<feature type="domain" description="Protein kinase" evidence="3">
    <location>
        <begin position="1"/>
        <end position="276"/>
    </location>
</feature>
<reference evidence="4 5" key="1">
    <citation type="submission" date="2024-04" db="EMBL/GenBank/DDBJ databases">
        <title>Tritrichomonas musculus Genome.</title>
        <authorList>
            <person name="Alves-Ferreira E."/>
            <person name="Grigg M."/>
            <person name="Lorenzi H."/>
            <person name="Galac M."/>
        </authorList>
    </citation>
    <scope>NUCLEOTIDE SEQUENCE [LARGE SCALE GENOMIC DNA]</scope>
    <source>
        <strain evidence="4 5">EAF2021</strain>
    </source>
</reference>
<feature type="domain" description="Protein kinase" evidence="3">
    <location>
        <begin position="383"/>
        <end position="663"/>
    </location>
</feature>
<comment type="caution">
    <text evidence="4">The sequence shown here is derived from an EMBL/GenBank/DDBJ whole genome shotgun (WGS) entry which is preliminary data.</text>
</comment>
<name>A0ABR2L0R5_9EUKA</name>
<dbReference type="PANTHER" id="PTHR27001">
    <property type="entry name" value="OS01G0253100 PROTEIN"/>
    <property type="match status" value="1"/>
</dbReference>
<keyword evidence="1" id="KW-0547">Nucleotide-binding</keyword>
<dbReference type="InterPro" id="IPR011009">
    <property type="entry name" value="Kinase-like_dom_sf"/>
</dbReference>
<evidence type="ECO:0000259" key="3">
    <source>
        <dbReference type="PROSITE" id="PS50011"/>
    </source>
</evidence>
<dbReference type="Proteomes" id="UP001470230">
    <property type="component" value="Unassembled WGS sequence"/>
</dbReference>
<keyword evidence="2" id="KW-0067">ATP-binding</keyword>
<evidence type="ECO:0000256" key="2">
    <source>
        <dbReference type="ARBA" id="ARBA00022840"/>
    </source>
</evidence>